<dbReference type="AlphaFoldDB" id="A0A1S9PBW4"/>
<dbReference type="OrthoDB" id="1111222at2"/>
<keyword evidence="4" id="KW-1185">Reference proteome</keyword>
<feature type="domain" description="DUF4350" evidence="2">
    <location>
        <begin position="39"/>
        <end position="219"/>
    </location>
</feature>
<evidence type="ECO:0000313" key="3">
    <source>
        <dbReference type="EMBL" id="OOQ58474.1"/>
    </source>
</evidence>
<gene>
    <name evidence="3" type="ORF">BC343_07325</name>
</gene>
<keyword evidence="1" id="KW-0472">Membrane</keyword>
<accession>A0A1S9PBW4</accession>
<protein>
    <recommendedName>
        <fullName evidence="2">DUF4350 domain-containing protein</fullName>
    </recommendedName>
</protein>
<name>A0A1S9PBW4_9SPHI</name>
<sequence>MKDFKIYIGIASALLLVYLIAQYNKPTPINWESTLYYNDKIPFGTFIMYNRLGDMFPDAEVTRTNKSAYEVFSDTLLMPGNYLVIANNVDLSKADYTAMVDFISKGNSVFISAFAWDGVMMDTLNVGVSTELTQKDISVNFNNLKLKQAKNYVFDKHITDEYFTKFDTTRATVIGQNSEGHANYISYSFGKGKLFLFTNPQVFTNYSLLKPQSADYAEKALSYLPANADNVYWDQYQNHDIPTDESPMRVFFQYPALQWAYYIALAAMLLFVVYEIKRRQRIIPVVEPLKNSTLDFVSVVGKVYYEQRDNSNITAKKILYFSEHLRNTFGLKMDSQSPEFTERLANKTGIERSLADELVNHMSYLARQVKVTDYELIVLNQLIEKFYTQTGSYGK</sequence>
<keyword evidence="1" id="KW-1133">Transmembrane helix</keyword>
<dbReference type="Proteomes" id="UP000189739">
    <property type="component" value="Unassembled WGS sequence"/>
</dbReference>
<feature type="transmembrane region" description="Helical" evidence="1">
    <location>
        <begin position="256"/>
        <end position="274"/>
    </location>
</feature>
<comment type="caution">
    <text evidence="3">The sequence shown here is derived from an EMBL/GenBank/DDBJ whole genome shotgun (WGS) entry which is preliminary data.</text>
</comment>
<organism evidence="3 4">
    <name type="scientific">Mucilaginibacter pedocola</name>
    <dbReference type="NCBI Taxonomy" id="1792845"/>
    <lineage>
        <taxon>Bacteria</taxon>
        <taxon>Pseudomonadati</taxon>
        <taxon>Bacteroidota</taxon>
        <taxon>Sphingobacteriia</taxon>
        <taxon>Sphingobacteriales</taxon>
        <taxon>Sphingobacteriaceae</taxon>
        <taxon>Mucilaginibacter</taxon>
    </lineage>
</organism>
<evidence type="ECO:0000256" key="1">
    <source>
        <dbReference type="SAM" id="Phobius"/>
    </source>
</evidence>
<dbReference type="EMBL" id="MBTF01000023">
    <property type="protein sequence ID" value="OOQ58474.1"/>
    <property type="molecule type" value="Genomic_DNA"/>
</dbReference>
<dbReference type="Pfam" id="PF14258">
    <property type="entry name" value="DUF4350"/>
    <property type="match status" value="1"/>
</dbReference>
<proteinExistence type="predicted"/>
<reference evidence="3 4" key="1">
    <citation type="submission" date="2016-07" db="EMBL/GenBank/DDBJ databases">
        <title>Genomic analysis of zinc-resistant bacterium Mucilaginibacter pedocola TBZ30.</title>
        <authorList>
            <person name="Huang J."/>
            <person name="Tang J."/>
        </authorList>
    </citation>
    <scope>NUCLEOTIDE SEQUENCE [LARGE SCALE GENOMIC DNA]</scope>
    <source>
        <strain evidence="3 4">TBZ30</strain>
    </source>
</reference>
<dbReference type="InterPro" id="IPR025646">
    <property type="entry name" value="DUF4350"/>
</dbReference>
<evidence type="ECO:0000259" key="2">
    <source>
        <dbReference type="Pfam" id="PF14258"/>
    </source>
</evidence>
<keyword evidence="1" id="KW-0812">Transmembrane</keyword>
<evidence type="ECO:0000313" key="4">
    <source>
        <dbReference type="Proteomes" id="UP000189739"/>
    </source>
</evidence>
<dbReference type="RefSeq" id="WP_078349171.1">
    <property type="nucleotide sequence ID" value="NZ_MBTF01000023.1"/>
</dbReference>
<dbReference type="STRING" id="1792845.BC343_07325"/>